<dbReference type="OrthoDB" id="9785372at2"/>
<dbReference type="Proteomes" id="UP000315636">
    <property type="component" value="Unassembled WGS sequence"/>
</dbReference>
<dbReference type="AlphaFoldDB" id="A0A521ESZ0"/>
<name>A0A521ESZ0_9BACL</name>
<dbReference type="InterPro" id="IPR051606">
    <property type="entry name" value="Polyketide_Oxido-like"/>
</dbReference>
<reference evidence="2 3" key="1">
    <citation type="submission" date="2017-05" db="EMBL/GenBank/DDBJ databases">
        <authorList>
            <person name="Varghese N."/>
            <person name="Submissions S."/>
        </authorList>
    </citation>
    <scope>NUCLEOTIDE SEQUENCE [LARGE SCALE GENOMIC DNA]</scope>
    <source>
        <strain evidence="2 3">DSM 45474</strain>
    </source>
</reference>
<dbReference type="GO" id="GO:0016646">
    <property type="term" value="F:oxidoreductase activity, acting on the CH-NH group of donors, NAD or NADP as acceptor"/>
    <property type="evidence" value="ECO:0007669"/>
    <property type="project" value="TreeGrafter"/>
</dbReference>
<protein>
    <recommendedName>
        <fullName evidence="1">NAD(P)-binding domain-containing protein</fullName>
    </recommendedName>
</protein>
<dbReference type="RefSeq" id="WP_142506381.1">
    <property type="nucleotide sequence ID" value="NZ_FXTI01000010.1"/>
</dbReference>
<dbReference type="Pfam" id="PF13460">
    <property type="entry name" value="NAD_binding_10"/>
    <property type="match status" value="1"/>
</dbReference>
<dbReference type="Gene3D" id="3.40.50.720">
    <property type="entry name" value="NAD(P)-binding Rossmann-like Domain"/>
    <property type="match status" value="1"/>
</dbReference>
<feature type="domain" description="NAD(P)-binding" evidence="1">
    <location>
        <begin position="7"/>
        <end position="197"/>
    </location>
</feature>
<evidence type="ECO:0000313" key="3">
    <source>
        <dbReference type="Proteomes" id="UP000315636"/>
    </source>
</evidence>
<dbReference type="SUPFAM" id="SSF51735">
    <property type="entry name" value="NAD(P)-binding Rossmann-fold domains"/>
    <property type="match status" value="1"/>
</dbReference>
<keyword evidence="3" id="KW-1185">Reference proteome</keyword>
<evidence type="ECO:0000259" key="1">
    <source>
        <dbReference type="Pfam" id="PF13460"/>
    </source>
</evidence>
<accession>A0A521ESZ0</accession>
<dbReference type="PANTHER" id="PTHR43355">
    <property type="entry name" value="FLAVIN REDUCTASE (NADPH)"/>
    <property type="match status" value="1"/>
</dbReference>
<organism evidence="2 3">
    <name type="scientific">Melghirimyces algeriensis</name>
    <dbReference type="NCBI Taxonomy" id="910412"/>
    <lineage>
        <taxon>Bacteria</taxon>
        <taxon>Bacillati</taxon>
        <taxon>Bacillota</taxon>
        <taxon>Bacilli</taxon>
        <taxon>Bacillales</taxon>
        <taxon>Thermoactinomycetaceae</taxon>
        <taxon>Melghirimyces</taxon>
    </lineage>
</organism>
<dbReference type="EMBL" id="FXTI01000010">
    <property type="protein sequence ID" value="SMO87002.1"/>
    <property type="molecule type" value="Genomic_DNA"/>
</dbReference>
<dbReference type="CDD" id="cd05244">
    <property type="entry name" value="BVR-B_like_SDR_a"/>
    <property type="match status" value="1"/>
</dbReference>
<dbReference type="InterPro" id="IPR016040">
    <property type="entry name" value="NAD(P)-bd_dom"/>
</dbReference>
<evidence type="ECO:0000313" key="2">
    <source>
        <dbReference type="EMBL" id="SMO87002.1"/>
    </source>
</evidence>
<sequence>MKIALVGATGMVGQRILQEALQRGHQVTAVVRDPSRISERRENMHVVTGDIFDAESIAEAVTGHDVVISAYGPKKGEEETLVQATRSLINGVKRSGVRRLLAVGGAGGLEVAPGVKLVETPEFPDFIKPIALAHQEALEIYLEEEDLNWTNLSPAALIEPGTRTGKYRTGTDQLVTDEQGNSRISAEDYAVAMLDEAENPRFTRKRFTVAY</sequence>
<proteinExistence type="predicted"/>
<gene>
    <name evidence="2" type="ORF">SAMN06264849_110107</name>
</gene>
<dbReference type="PANTHER" id="PTHR43355:SF2">
    <property type="entry name" value="FLAVIN REDUCTASE (NADPH)"/>
    <property type="match status" value="1"/>
</dbReference>
<dbReference type="InterPro" id="IPR036291">
    <property type="entry name" value="NAD(P)-bd_dom_sf"/>
</dbReference>